<proteinExistence type="predicted"/>
<name>A0A1W1ZBD2_9MICO</name>
<accession>A0A1W1ZBD2</accession>
<reference evidence="1 2" key="1">
    <citation type="submission" date="2017-04" db="EMBL/GenBank/DDBJ databases">
        <authorList>
            <person name="Afonso C.L."/>
            <person name="Miller P.J."/>
            <person name="Scott M.A."/>
            <person name="Spackman E."/>
            <person name="Goraichik I."/>
            <person name="Dimitrov K.M."/>
            <person name="Suarez D.L."/>
            <person name="Swayne D.E."/>
        </authorList>
    </citation>
    <scope>NUCLEOTIDE SEQUENCE [LARGE SCALE GENOMIC DNA]</scope>
    <source>
        <strain evidence="1 2">CGMCC 1.12511</strain>
    </source>
</reference>
<organism evidence="1 2">
    <name type="scientific">Janibacter indicus</name>
    <dbReference type="NCBI Taxonomy" id="857417"/>
    <lineage>
        <taxon>Bacteria</taxon>
        <taxon>Bacillati</taxon>
        <taxon>Actinomycetota</taxon>
        <taxon>Actinomycetes</taxon>
        <taxon>Micrococcales</taxon>
        <taxon>Intrasporangiaceae</taxon>
        <taxon>Janibacter</taxon>
    </lineage>
</organism>
<dbReference type="Proteomes" id="UP000192634">
    <property type="component" value="Unassembled WGS sequence"/>
</dbReference>
<dbReference type="AlphaFoldDB" id="A0A1W1ZBD2"/>
<evidence type="ECO:0008006" key="3">
    <source>
        <dbReference type="Google" id="ProtNLM"/>
    </source>
</evidence>
<evidence type="ECO:0000313" key="1">
    <source>
        <dbReference type="EMBL" id="SMC45720.1"/>
    </source>
</evidence>
<protein>
    <recommendedName>
        <fullName evidence="3">Enoyl-CoA hydratase/isomerase</fullName>
    </recommendedName>
</protein>
<evidence type="ECO:0000313" key="2">
    <source>
        <dbReference type="Proteomes" id="UP000192634"/>
    </source>
</evidence>
<dbReference type="SUPFAM" id="SSF52096">
    <property type="entry name" value="ClpP/crotonase"/>
    <property type="match status" value="1"/>
</dbReference>
<sequence>MRTDQETLSLSITDGILLVTLDRPEAMNSFTVTMADELEATFR</sequence>
<dbReference type="Gene3D" id="3.90.226.10">
    <property type="entry name" value="2-enoyl-CoA Hydratase, Chain A, domain 1"/>
    <property type="match status" value="1"/>
</dbReference>
<dbReference type="InterPro" id="IPR029045">
    <property type="entry name" value="ClpP/crotonase-like_dom_sf"/>
</dbReference>
<dbReference type="RefSeq" id="WP_268766696.1">
    <property type="nucleotide sequence ID" value="NZ_FWXN01000003.1"/>
</dbReference>
<gene>
    <name evidence="1" type="ORF">SAMN06296429_103296</name>
</gene>
<dbReference type="EMBL" id="FWXN01000003">
    <property type="protein sequence ID" value="SMC45720.1"/>
    <property type="molecule type" value="Genomic_DNA"/>
</dbReference>